<reference evidence="3" key="1">
    <citation type="submission" date="2022-01" db="EMBL/GenBank/DDBJ databases">
        <authorList>
            <person name="King R."/>
        </authorList>
    </citation>
    <scope>NUCLEOTIDE SEQUENCE</scope>
</reference>
<dbReference type="PANTHER" id="PTHR13103">
    <property type="entry name" value="SCHWANNOMIN INTERACTING PROTEIN 1"/>
    <property type="match status" value="1"/>
</dbReference>
<dbReference type="Proteomes" id="UP001153620">
    <property type="component" value="Chromosome 1"/>
</dbReference>
<organism evidence="3 4">
    <name type="scientific">Chironomus riparius</name>
    <dbReference type="NCBI Taxonomy" id="315576"/>
    <lineage>
        <taxon>Eukaryota</taxon>
        <taxon>Metazoa</taxon>
        <taxon>Ecdysozoa</taxon>
        <taxon>Arthropoda</taxon>
        <taxon>Hexapoda</taxon>
        <taxon>Insecta</taxon>
        <taxon>Pterygota</taxon>
        <taxon>Neoptera</taxon>
        <taxon>Endopterygota</taxon>
        <taxon>Diptera</taxon>
        <taxon>Nematocera</taxon>
        <taxon>Chironomoidea</taxon>
        <taxon>Chironomidae</taxon>
        <taxon>Chironominae</taxon>
        <taxon>Chironomus</taxon>
    </lineage>
</organism>
<dbReference type="EMBL" id="OU895877">
    <property type="protein sequence ID" value="CAG9798555.1"/>
    <property type="molecule type" value="Genomic_DNA"/>
</dbReference>
<name>A0A9N9RLN5_9DIPT</name>
<keyword evidence="4" id="KW-1185">Reference proteome</keyword>
<evidence type="ECO:0000259" key="2">
    <source>
        <dbReference type="Pfam" id="PF10148"/>
    </source>
</evidence>
<evidence type="ECO:0000256" key="1">
    <source>
        <dbReference type="ARBA" id="ARBA00023054"/>
    </source>
</evidence>
<dbReference type="AlphaFoldDB" id="A0A9N9RLN5"/>
<sequence length="202" mass="23837">MYIDNKMDSISSLKSIRRHYKKDSRYVNDLYTLTYDNHESLDTVELISSLYFRTDITDDKSIDTQRYVGRRLTMGYTDRLIRNANLHYRLAHAKDVALRQFELEKNHQGVSELAVFINRTLIKVKKEQPQPITHLSRKLLVNMNITQLQIVINEIHTFIESLNEALVKNLVERDELLSKRDAMLIAIEKNSREKRLIEKGNF</sequence>
<accession>A0A9N9RLN5</accession>
<dbReference type="Pfam" id="PF10148">
    <property type="entry name" value="SCHIP-1_C"/>
    <property type="match status" value="1"/>
</dbReference>
<keyword evidence="1" id="KW-0175">Coiled coil</keyword>
<dbReference type="PANTHER" id="PTHR13103:SF2">
    <property type="entry name" value="IQCJ-SCHIP1 READTHROUGH TRANSCRIPT PROTEIN-RELATED"/>
    <property type="match status" value="1"/>
</dbReference>
<dbReference type="OrthoDB" id="6260144at2759"/>
<feature type="domain" description="Schwannomin interacting protein 1 C-terminal" evidence="2">
    <location>
        <begin position="87"/>
        <end position="192"/>
    </location>
</feature>
<evidence type="ECO:0000313" key="3">
    <source>
        <dbReference type="EMBL" id="CAG9798555.1"/>
    </source>
</evidence>
<reference evidence="3" key="2">
    <citation type="submission" date="2022-10" db="EMBL/GenBank/DDBJ databases">
        <authorList>
            <consortium name="ENA_rothamsted_submissions"/>
            <consortium name="culmorum"/>
            <person name="King R."/>
        </authorList>
    </citation>
    <scope>NUCLEOTIDE SEQUENCE</scope>
</reference>
<dbReference type="GO" id="GO:0030054">
    <property type="term" value="C:cell junction"/>
    <property type="evidence" value="ECO:0007669"/>
    <property type="project" value="TreeGrafter"/>
</dbReference>
<protein>
    <recommendedName>
        <fullName evidence="2">Schwannomin interacting protein 1 C-terminal domain-containing protein</fullName>
    </recommendedName>
</protein>
<dbReference type="InterPro" id="IPR015649">
    <property type="entry name" value="SCHIP_1_C"/>
</dbReference>
<gene>
    <name evidence="3" type="ORF">CHIRRI_LOCUS1537</name>
</gene>
<evidence type="ECO:0000313" key="4">
    <source>
        <dbReference type="Proteomes" id="UP001153620"/>
    </source>
</evidence>
<dbReference type="InterPro" id="IPR039045">
    <property type="entry name" value="SCHIP_1"/>
</dbReference>
<dbReference type="GO" id="GO:0035332">
    <property type="term" value="P:positive regulation of hippo signaling"/>
    <property type="evidence" value="ECO:0007669"/>
    <property type="project" value="TreeGrafter"/>
</dbReference>
<proteinExistence type="predicted"/>
<dbReference type="GO" id="GO:0005886">
    <property type="term" value="C:plasma membrane"/>
    <property type="evidence" value="ECO:0007669"/>
    <property type="project" value="TreeGrafter"/>
</dbReference>